<dbReference type="AlphaFoldDB" id="A0A1C2J1V6"/>
<protein>
    <submittedName>
        <fullName evidence="1">Uncharacterized protein</fullName>
    </submittedName>
</protein>
<evidence type="ECO:0000313" key="1">
    <source>
        <dbReference type="EMBL" id="OCX68811.1"/>
    </source>
</evidence>
<dbReference type="OrthoDB" id="5298578at2"/>
<evidence type="ECO:0000313" key="2">
    <source>
        <dbReference type="Proteomes" id="UP000095008"/>
    </source>
</evidence>
<proteinExistence type="predicted"/>
<dbReference type="Proteomes" id="UP000095008">
    <property type="component" value="Unassembled WGS sequence"/>
</dbReference>
<name>A0A1C2J1V6_ACITH</name>
<accession>A0A1C2J1V6</accession>
<comment type="caution">
    <text evidence="1">The sequence shown here is derived from an EMBL/GenBank/DDBJ whole genome shotgun (WGS) entry which is preliminary data.</text>
</comment>
<dbReference type="EMBL" id="LWRY01000247">
    <property type="protein sequence ID" value="OCX68811.1"/>
    <property type="molecule type" value="Genomic_DNA"/>
</dbReference>
<organism evidence="1 2">
    <name type="scientific">Acidithiobacillus thiooxidans</name>
    <name type="common">Thiobacillus thiooxidans</name>
    <dbReference type="NCBI Taxonomy" id="930"/>
    <lineage>
        <taxon>Bacteria</taxon>
        <taxon>Pseudomonadati</taxon>
        <taxon>Pseudomonadota</taxon>
        <taxon>Acidithiobacillia</taxon>
        <taxon>Acidithiobacillales</taxon>
        <taxon>Acidithiobacillaceae</taxon>
        <taxon>Acidithiobacillus</taxon>
    </lineage>
</organism>
<gene>
    <name evidence="1" type="ORF">A6M23_16970</name>
</gene>
<dbReference type="RefSeq" id="WP_010642518.1">
    <property type="nucleotide sequence ID" value="NZ_JAAOMO010000058.1"/>
</dbReference>
<sequence length="333" mass="38740">MYRSYVFKAWAEPESAPMLIEQGHRLMRTYAQALEIVDLNAARQYVYQNLDDLWYASRQMASIWIKGQNARKLMKRKARPEDEDPEVAEAMGYDAVLGGVVNASELSWEKFIEHGEKYRVYCRTIRAGDRPLLELTTPVWTDKSKERVRIRFLMHRPIPKDAMIHRFFIIMRPKKRGGRVIGYAFYLSFMIKIEKADLRRPKRMGTLQPAWKVESDGSILVLGLEIEYMDGTTAHHEYHLPPGTIQKARKAQHLSITGQDNVEYRHYDRWRQDQYRKIATDVCKRTDALKMKTYKSGESIPGTVARHRPFVSVAKLIAAISERAAKEGVSMMR</sequence>
<reference evidence="1" key="1">
    <citation type="journal article" date="2016" name="Int. J. Mol. Sci.">
        <title>Comparative genomics of the extreme acidophile Acidithiobacillus thiooxidans reveals intraspecific divergence and niche adaptation.</title>
        <authorList>
            <person name="Zhang X."/>
            <person name="Feng X."/>
            <person name="Tao J."/>
            <person name="Ma L."/>
            <person name="Xiao Y."/>
            <person name="Liang Y."/>
            <person name="Liu X."/>
            <person name="Yin H."/>
        </authorList>
    </citation>
    <scope>NUCLEOTIDE SEQUENCE [LARGE SCALE GENOMIC DNA]</scope>
    <source>
        <strain evidence="1">DXS-W</strain>
    </source>
</reference>
<keyword evidence="2" id="KW-1185">Reference proteome</keyword>